<organism evidence="1 2">
    <name type="scientific">Microbacterium hydrocarbonoxydans</name>
    <dbReference type="NCBI Taxonomy" id="273678"/>
    <lineage>
        <taxon>Bacteria</taxon>
        <taxon>Bacillati</taxon>
        <taxon>Actinomycetota</taxon>
        <taxon>Actinomycetes</taxon>
        <taxon>Micrococcales</taxon>
        <taxon>Microbacteriaceae</taxon>
        <taxon>Microbacterium</taxon>
    </lineage>
</organism>
<dbReference type="RefSeq" id="WP_045257158.1">
    <property type="nucleotide sequence ID" value="NZ_CP158847.1"/>
</dbReference>
<dbReference type="Proteomes" id="UP000033900">
    <property type="component" value="Unassembled WGS sequence"/>
</dbReference>
<comment type="caution">
    <text evidence="1">The sequence shown here is derived from an EMBL/GenBank/DDBJ whole genome shotgun (WGS) entry which is preliminary data.</text>
</comment>
<dbReference type="SUPFAM" id="SSF54285">
    <property type="entry name" value="MoaD/ThiS"/>
    <property type="match status" value="1"/>
</dbReference>
<dbReference type="AlphaFoldDB" id="A0A0M2HTR4"/>
<sequence length="82" mass="8799">MAIVMLRYFAAAADAAGREAEELDIGPEHTLGALRDELTTRYGDPMARVLKSGSFLVDGVVRRDLTLPVGERVDILPPFAGG</sequence>
<evidence type="ECO:0000313" key="1">
    <source>
        <dbReference type="EMBL" id="KJL47879.1"/>
    </source>
</evidence>
<reference evidence="1 2" key="1">
    <citation type="submission" date="2015-02" db="EMBL/GenBank/DDBJ databases">
        <title>Draft genome sequences of ten Microbacterium spp. with emphasis on heavy metal contaminated environments.</title>
        <authorList>
            <person name="Corretto E."/>
        </authorList>
    </citation>
    <scope>NUCLEOTIDE SEQUENCE [LARGE SCALE GENOMIC DNA]</scope>
    <source>
        <strain evidence="1 2">SA35</strain>
    </source>
</reference>
<gene>
    <name evidence="1" type="ORF">RS84_01507</name>
</gene>
<proteinExistence type="predicted"/>
<name>A0A0M2HTR4_9MICO</name>
<evidence type="ECO:0000313" key="2">
    <source>
        <dbReference type="Proteomes" id="UP000033900"/>
    </source>
</evidence>
<dbReference type="OrthoDB" id="3255135at2"/>
<dbReference type="Gene3D" id="3.10.20.30">
    <property type="match status" value="1"/>
</dbReference>
<dbReference type="InterPro" id="IPR012675">
    <property type="entry name" value="Beta-grasp_dom_sf"/>
</dbReference>
<dbReference type="Pfam" id="PF02597">
    <property type="entry name" value="ThiS"/>
    <property type="match status" value="1"/>
</dbReference>
<dbReference type="EMBL" id="JYJB01000008">
    <property type="protein sequence ID" value="KJL47879.1"/>
    <property type="molecule type" value="Genomic_DNA"/>
</dbReference>
<dbReference type="STRING" id="273678.RS84_01507"/>
<dbReference type="InterPro" id="IPR003749">
    <property type="entry name" value="ThiS/MoaD-like"/>
</dbReference>
<keyword evidence="2" id="KW-1185">Reference proteome</keyword>
<dbReference type="InterPro" id="IPR016155">
    <property type="entry name" value="Mopterin_synth/thiamin_S_b"/>
</dbReference>
<accession>A0A0M2HTR4</accession>
<dbReference type="PATRIC" id="fig|273678.4.peg.1505"/>
<protein>
    <submittedName>
        <fullName evidence="1">ThiS family protein</fullName>
    </submittedName>
</protein>